<reference evidence="1 2" key="1">
    <citation type="submission" date="2018-04" db="EMBL/GenBank/DDBJ databases">
        <title>Genomic Encyclopedia of Archaeal and Bacterial Type Strains, Phase II (KMG-II): from individual species to whole genera.</title>
        <authorList>
            <person name="Goeker M."/>
        </authorList>
    </citation>
    <scope>NUCLEOTIDE SEQUENCE [LARGE SCALE GENOMIC DNA]</scope>
    <source>
        <strain evidence="1 2">DSM 25521</strain>
    </source>
</reference>
<evidence type="ECO:0000313" key="2">
    <source>
        <dbReference type="Proteomes" id="UP000241808"/>
    </source>
</evidence>
<protein>
    <submittedName>
        <fullName evidence="1">Uncharacterized protein</fullName>
    </submittedName>
</protein>
<comment type="caution">
    <text evidence="1">The sequence shown here is derived from an EMBL/GenBank/DDBJ whole genome shotgun (WGS) entry which is preliminary data.</text>
</comment>
<proteinExistence type="predicted"/>
<evidence type="ECO:0000313" key="1">
    <source>
        <dbReference type="EMBL" id="PTM57289.1"/>
    </source>
</evidence>
<name>A0A2T4Z5X7_9HYPH</name>
<organism evidence="1 2">
    <name type="scientific">Phreatobacter oligotrophus</name>
    <dbReference type="NCBI Taxonomy" id="1122261"/>
    <lineage>
        <taxon>Bacteria</taxon>
        <taxon>Pseudomonadati</taxon>
        <taxon>Pseudomonadota</taxon>
        <taxon>Alphaproteobacteria</taxon>
        <taxon>Hyphomicrobiales</taxon>
        <taxon>Phreatobacteraceae</taxon>
        <taxon>Phreatobacter</taxon>
    </lineage>
</organism>
<accession>A0A2T4Z5X7</accession>
<dbReference type="Proteomes" id="UP000241808">
    <property type="component" value="Unassembled WGS sequence"/>
</dbReference>
<keyword evidence="2" id="KW-1185">Reference proteome</keyword>
<gene>
    <name evidence="1" type="ORF">C8P69_104340</name>
</gene>
<dbReference type="AlphaFoldDB" id="A0A2T4Z5X7"/>
<sequence>MGLASADFAASDGHAQNEGLVALVLWRLRDPAWRPSFRDLMEDARTCIGPSMEPASVLGALREALAVDGSLATRATTLALEAREIMARDMADRPALNRRGATRPTGRRSSWHSFAPLFLGT</sequence>
<dbReference type="EMBL" id="PZZL01000004">
    <property type="protein sequence ID" value="PTM57289.1"/>
    <property type="molecule type" value="Genomic_DNA"/>
</dbReference>